<gene>
    <name evidence="1" type="ORF">HRJ53_27975</name>
</gene>
<dbReference type="Proteomes" id="UP000567293">
    <property type="component" value="Unassembled WGS sequence"/>
</dbReference>
<proteinExistence type="predicted"/>
<dbReference type="EMBL" id="JACDQQ010002708">
    <property type="protein sequence ID" value="MBA0088844.1"/>
    <property type="molecule type" value="Genomic_DNA"/>
</dbReference>
<organism evidence="1 2">
    <name type="scientific">Candidatus Acidiferrum panamense</name>
    <dbReference type="NCBI Taxonomy" id="2741543"/>
    <lineage>
        <taxon>Bacteria</taxon>
        <taxon>Pseudomonadati</taxon>
        <taxon>Acidobacteriota</taxon>
        <taxon>Terriglobia</taxon>
        <taxon>Candidatus Acidiferrales</taxon>
        <taxon>Candidatus Acidiferrum</taxon>
    </lineage>
</organism>
<feature type="non-terminal residue" evidence="1">
    <location>
        <position position="458"/>
    </location>
</feature>
<feature type="non-terminal residue" evidence="1">
    <location>
        <position position="1"/>
    </location>
</feature>
<sequence length="458" mass="52016">RETLATVVDRGVIPGIESQQNWLYPPGSYVAEYADLLRQSAETRDIALALLHRVLVREQTCAFAWHVLGDLLSSEMDTGGALLAYRIAACLADSWEHYARAYCDALGNCGRSEEGLKWLEERVRRFGSSSRAVSPWTTWIGALEQWGRPQEALRATEESLDRYPDSAELLAFVVSFAARMGQWERAGALLGRLAAAGNPALFHKAAVAFYRMRGDLDQSIQHAYDCVRESPLSTEACGDLLQLIAKRDGAVAAMDLASRWLGDHPGHDGFEQLYSHQLDRLALSQYRKYSLLLRRSRRNPQDGWTWRELVFFCCPEYQSTDDRRRGRLAIRINRFLQQCQRISPEAPATLRAQAMWSEASGKWSEAREGWLASIRREPESLYAYEHALNCLARFEAAERKRAWEEISRLLPTYSGRLFAARYNAMRAAEMFGFALAEQSVARWATLRPDDPEVLEARV</sequence>
<comment type="caution">
    <text evidence="1">The sequence shown here is derived from an EMBL/GenBank/DDBJ whole genome shotgun (WGS) entry which is preliminary data.</text>
</comment>
<keyword evidence="2" id="KW-1185">Reference proteome</keyword>
<accession>A0A7V8T047</accession>
<dbReference type="Gene3D" id="1.25.40.10">
    <property type="entry name" value="Tetratricopeptide repeat domain"/>
    <property type="match status" value="1"/>
</dbReference>
<reference evidence="1" key="1">
    <citation type="submission" date="2020-06" db="EMBL/GenBank/DDBJ databases">
        <title>Legume-microbial interactions unlock mineral nutrients during tropical forest succession.</title>
        <authorList>
            <person name="Epihov D.Z."/>
        </authorList>
    </citation>
    <scope>NUCLEOTIDE SEQUENCE [LARGE SCALE GENOMIC DNA]</scope>
    <source>
        <strain evidence="1">Pan2503</strain>
    </source>
</reference>
<evidence type="ECO:0000313" key="1">
    <source>
        <dbReference type="EMBL" id="MBA0088844.1"/>
    </source>
</evidence>
<evidence type="ECO:0008006" key="3">
    <source>
        <dbReference type="Google" id="ProtNLM"/>
    </source>
</evidence>
<evidence type="ECO:0000313" key="2">
    <source>
        <dbReference type="Proteomes" id="UP000567293"/>
    </source>
</evidence>
<dbReference type="InterPro" id="IPR011990">
    <property type="entry name" value="TPR-like_helical_dom_sf"/>
</dbReference>
<name>A0A7V8T047_9BACT</name>
<protein>
    <recommendedName>
        <fullName evidence="3">Tetratricopeptide repeat protein</fullName>
    </recommendedName>
</protein>
<dbReference type="AlphaFoldDB" id="A0A7V8T047"/>
<dbReference type="SUPFAM" id="SSF48452">
    <property type="entry name" value="TPR-like"/>
    <property type="match status" value="1"/>
</dbReference>